<keyword evidence="5" id="KW-1185">Reference proteome</keyword>
<proteinExistence type="inferred from homology"/>
<dbReference type="InParanoid" id="A0A078A7S6"/>
<dbReference type="PRINTS" id="PR01573">
    <property type="entry name" value="SUPERTUBBY"/>
</dbReference>
<dbReference type="Pfam" id="PF01167">
    <property type="entry name" value="Tub"/>
    <property type="match status" value="1"/>
</dbReference>
<dbReference type="AlphaFoldDB" id="A0A078A7S6"/>
<feature type="region of interest" description="Disordered" evidence="2">
    <location>
        <begin position="195"/>
        <end position="217"/>
    </location>
</feature>
<evidence type="ECO:0000313" key="4">
    <source>
        <dbReference type="EMBL" id="CDW77632.1"/>
    </source>
</evidence>
<feature type="domain" description="Tubby C-terminal" evidence="3">
    <location>
        <begin position="600"/>
        <end position="811"/>
    </location>
</feature>
<dbReference type="SUPFAM" id="SSF54518">
    <property type="entry name" value="Tubby C-terminal domain-like"/>
    <property type="match status" value="1"/>
</dbReference>
<dbReference type="EMBL" id="CCKQ01006325">
    <property type="protein sequence ID" value="CDW77632.1"/>
    <property type="molecule type" value="Genomic_DNA"/>
</dbReference>
<feature type="compositionally biased region" description="Basic and acidic residues" evidence="2">
    <location>
        <begin position="397"/>
        <end position="451"/>
    </location>
</feature>
<name>A0A078A7S6_STYLE</name>
<evidence type="ECO:0000256" key="2">
    <source>
        <dbReference type="SAM" id="MobiDB-lite"/>
    </source>
</evidence>
<gene>
    <name evidence="4" type="primary">Contig4075.g4357</name>
    <name evidence="4" type="ORF">STYLEM_6596</name>
</gene>
<feature type="compositionally biased region" description="Acidic residues" evidence="2">
    <location>
        <begin position="480"/>
        <end position="513"/>
    </location>
</feature>
<dbReference type="InterPro" id="IPR000007">
    <property type="entry name" value="Tubby_C"/>
</dbReference>
<dbReference type="InterPro" id="IPR025659">
    <property type="entry name" value="Tubby-like_C"/>
</dbReference>
<feature type="region of interest" description="Disordered" evidence="2">
    <location>
        <begin position="397"/>
        <end position="517"/>
    </location>
</feature>
<evidence type="ECO:0000256" key="1">
    <source>
        <dbReference type="ARBA" id="ARBA00007129"/>
    </source>
</evidence>
<dbReference type="Gene3D" id="3.20.90.10">
    <property type="entry name" value="Tubby Protein, Chain A"/>
    <property type="match status" value="1"/>
</dbReference>
<evidence type="ECO:0000259" key="3">
    <source>
        <dbReference type="Pfam" id="PF01167"/>
    </source>
</evidence>
<dbReference type="OrthoDB" id="8775810at2759"/>
<dbReference type="Proteomes" id="UP000039865">
    <property type="component" value="Unassembled WGS sequence"/>
</dbReference>
<organism evidence="4 5">
    <name type="scientific">Stylonychia lemnae</name>
    <name type="common">Ciliate</name>
    <dbReference type="NCBI Taxonomy" id="5949"/>
    <lineage>
        <taxon>Eukaryota</taxon>
        <taxon>Sar</taxon>
        <taxon>Alveolata</taxon>
        <taxon>Ciliophora</taxon>
        <taxon>Intramacronucleata</taxon>
        <taxon>Spirotrichea</taxon>
        <taxon>Stichotrichia</taxon>
        <taxon>Sporadotrichida</taxon>
        <taxon>Oxytrichidae</taxon>
        <taxon>Stylonychinae</taxon>
        <taxon>Stylonychia</taxon>
    </lineage>
</organism>
<reference evidence="4 5" key="1">
    <citation type="submission" date="2014-06" db="EMBL/GenBank/DDBJ databases">
        <authorList>
            <person name="Swart Estienne"/>
        </authorList>
    </citation>
    <scope>NUCLEOTIDE SEQUENCE [LARGE SCALE GENOMIC DNA]</scope>
    <source>
        <strain evidence="4 5">130c</strain>
    </source>
</reference>
<accession>A0A078A7S6</accession>
<evidence type="ECO:0000313" key="5">
    <source>
        <dbReference type="Proteomes" id="UP000039865"/>
    </source>
</evidence>
<dbReference type="PANTHER" id="PTHR16517">
    <property type="entry name" value="TUBBY-RELATED"/>
    <property type="match status" value="1"/>
</dbReference>
<dbReference type="PANTHER" id="PTHR16517:SF7">
    <property type="entry name" value="PROTEIN KING TUBBY"/>
    <property type="match status" value="1"/>
</dbReference>
<comment type="similarity">
    <text evidence="1">Belongs to the TUB family.</text>
</comment>
<dbReference type="OMA" id="CFIERND"/>
<sequence length="812" mass="94310">MKGLNQFLKDDDDEDNLLENNQLFNTQNLNKKLQEIQNSQNDPSKLKSLNSFGGLIKPIDKQPAKKKIKAFNINNISFQPGQNQMPNPLQGLGVLNNKQFNVNDIIGKQETLNPNNFTSNPFNEEIEEYKSKAVKKNAINGNSNQNQDQPDNQKLSLKTNIQSSQKSDIQRVARNVQMPNSAQVSRQNSMENLNKSLEQEESEPVVKKKLTTNGGEPPKKRIIKKIIKKKNADGSEAVSEVKTIVVGGDGQRQEFNQAQLQQEELKQQQQLAVLSPPEIEQTQVVNLQNQFAEEPKKKVKKIIIRKKKLQQSNQEELKIDQTTMSSSFIQKEQIQFTSLNEKIEQQRQEEIRQQEEQIRQQKELNTRLLKEQQQKLEEERQRLKQLEELKIDEELKAKKLREEKEKKKREKMEEEEKAKQEQEELQEKLKQMKKQQKEIKKKQQEKQKWMDNQETISDQDEVESKHNISESSAKNKNEKEEGEEQGSEEEDENIEGEESEEEEDEEGDSEEDDNSRRQKLLQPQAPQYLALKVAICNPACYKAFIEGLLHGSNPKEIIMNPIPLSVGMLRFSIERHRSGFNRLHPSYYLFMEKQGGEKNKKTRTNEICLGKLRANPEGDQYILYDNGENFSKGSKFNQNQIRNEHGVFLFKYEPCNIGNIRKMVSILPSLIYTCIPDQNNPDLALAYGRDQNGNLVRMIQREWKPLKENDTLFEVFHKDGIRNVNYQIFVDNPPTWNPKTNTYVYDFKGRVSQPSIKNFQLIPELDGRKKQTLKDFVLQFGKTGKNDFIVDVQYPFSIFQAFGQALSSFDTD</sequence>
<feature type="compositionally biased region" description="Basic and acidic residues" evidence="2">
    <location>
        <begin position="462"/>
        <end position="479"/>
    </location>
</feature>
<protein>
    <submittedName>
        <fullName evidence="4">Tubby-related protein 1</fullName>
    </submittedName>
</protein>